<proteinExistence type="predicted"/>
<dbReference type="Proteomes" id="UP001516400">
    <property type="component" value="Unassembled WGS sequence"/>
</dbReference>
<accession>A0ABD2NUW6</accession>
<dbReference type="EMBL" id="JABFTP020000144">
    <property type="protein sequence ID" value="KAL3282517.1"/>
    <property type="molecule type" value="Genomic_DNA"/>
</dbReference>
<keyword evidence="2" id="KW-1185">Reference proteome</keyword>
<evidence type="ECO:0000313" key="2">
    <source>
        <dbReference type="Proteomes" id="UP001516400"/>
    </source>
</evidence>
<evidence type="ECO:0000313" key="1">
    <source>
        <dbReference type="EMBL" id="KAL3282517.1"/>
    </source>
</evidence>
<name>A0ABD2NUW6_9CUCU</name>
<comment type="caution">
    <text evidence="1">The sequence shown here is derived from an EMBL/GenBank/DDBJ whole genome shotgun (WGS) entry which is preliminary data.</text>
</comment>
<gene>
    <name evidence="1" type="ORF">HHI36_005699</name>
</gene>
<dbReference type="AlphaFoldDB" id="A0ABD2NUW6"/>
<organism evidence="1 2">
    <name type="scientific">Cryptolaemus montrouzieri</name>
    <dbReference type="NCBI Taxonomy" id="559131"/>
    <lineage>
        <taxon>Eukaryota</taxon>
        <taxon>Metazoa</taxon>
        <taxon>Ecdysozoa</taxon>
        <taxon>Arthropoda</taxon>
        <taxon>Hexapoda</taxon>
        <taxon>Insecta</taxon>
        <taxon>Pterygota</taxon>
        <taxon>Neoptera</taxon>
        <taxon>Endopterygota</taxon>
        <taxon>Coleoptera</taxon>
        <taxon>Polyphaga</taxon>
        <taxon>Cucujiformia</taxon>
        <taxon>Coccinelloidea</taxon>
        <taxon>Coccinellidae</taxon>
        <taxon>Scymninae</taxon>
        <taxon>Scymnini</taxon>
        <taxon>Cryptolaemus</taxon>
    </lineage>
</organism>
<reference evidence="1 2" key="1">
    <citation type="journal article" date="2021" name="BMC Biol.">
        <title>Horizontally acquired antibacterial genes associated with adaptive radiation of ladybird beetles.</title>
        <authorList>
            <person name="Li H.S."/>
            <person name="Tang X.F."/>
            <person name="Huang Y.H."/>
            <person name="Xu Z.Y."/>
            <person name="Chen M.L."/>
            <person name="Du X.Y."/>
            <person name="Qiu B.Y."/>
            <person name="Chen P.T."/>
            <person name="Zhang W."/>
            <person name="Slipinski A."/>
            <person name="Escalona H.E."/>
            <person name="Waterhouse R.M."/>
            <person name="Zwick A."/>
            <person name="Pang H."/>
        </authorList>
    </citation>
    <scope>NUCLEOTIDE SEQUENCE [LARGE SCALE GENOMIC DNA]</scope>
    <source>
        <strain evidence="1">SYSU2018</strain>
    </source>
</reference>
<protein>
    <submittedName>
        <fullName evidence="1">Uncharacterized protein</fullName>
    </submittedName>
</protein>
<feature type="non-terminal residue" evidence="1">
    <location>
        <position position="1"/>
    </location>
</feature>
<sequence>SVSFSQNEAPPPNYARNLRKYLDLTFPGKWIGQPRHLKIYLFECLSQNLMTNLISFLA</sequence>